<dbReference type="Pfam" id="PF00652">
    <property type="entry name" value="Ricin_B_lectin"/>
    <property type="match status" value="1"/>
</dbReference>
<evidence type="ECO:0000256" key="5">
    <source>
        <dbReference type="ARBA" id="ARBA00022734"/>
    </source>
</evidence>
<dbReference type="InterPro" id="IPR029044">
    <property type="entry name" value="Nucleotide-diphossugar_trans"/>
</dbReference>
<keyword evidence="11" id="KW-0325">Glycoprotein</keyword>
<dbReference type="GO" id="GO:0006493">
    <property type="term" value="P:protein O-linked glycosylation"/>
    <property type="evidence" value="ECO:0007669"/>
    <property type="project" value="TreeGrafter"/>
</dbReference>
<keyword evidence="8" id="KW-0333">Golgi apparatus</keyword>
<dbReference type="AlphaFoldDB" id="A0A7S1A324"/>
<comment type="cofactor">
    <cofactor evidence="1">
        <name>Mn(2+)</name>
        <dbReference type="ChEBI" id="CHEBI:29035"/>
    </cofactor>
</comment>
<reference evidence="15" key="1">
    <citation type="submission" date="2021-01" db="EMBL/GenBank/DDBJ databases">
        <authorList>
            <person name="Corre E."/>
            <person name="Pelletier E."/>
            <person name="Niang G."/>
            <person name="Scheremetjew M."/>
            <person name="Finn R."/>
            <person name="Kale V."/>
            <person name="Holt S."/>
            <person name="Cochrane G."/>
            <person name="Meng A."/>
            <person name="Brown T."/>
            <person name="Cohen L."/>
        </authorList>
    </citation>
    <scope>NUCLEOTIDE SEQUENCE</scope>
</reference>
<feature type="domain" description="Ricin B lectin" evidence="14">
    <location>
        <begin position="574"/>
        <end position="693"/>
    </location>
</feature>
<evidence type="ECO:0000256" key="4">
    <source>
        <dbReference type="ARBA" id="ARBA00022692"/>
    </source>
</evidence>
<dbReference type="CDD" id="cd02510">
    <property type="entry name" value="pp-GalNAc-T"/>
    <property type="match status" value="1"/>
</dbReference>
<dbReference type="GO" id="GO:0030246">
    <property type="term" value="F:carbohydrate binding"/>
    <property type="evidence" value="ECO:0007669"/>
    <property type="project" value="UniProtKB-KW"/>
</dbReference>
<gene>
    <name evidence="15" type="ORF">NSCI0253_LOCUS15449</name>
</gene>
<name>A0A7S1A324_NOCSC</name>
<evidence type="ECO:0000256" key="7">
    <source>
        <dbReference type="ARBA" id="ARBA00022989"/>
    </source>
</evidence>
<dbReference type="InterPro" id="IPR000772">
    <property type="entry name" value="Ricin_B_lectin"/>
</dbReference>
<sequence>MAQAFLKLGFVRSGSTVRRSWIACIVTFLEARATRLSICQWGVPLWIMGRKRACPHRGVVGLQIVCMMLIFVNLTVLFSASHVSRSEPAVQSSRFLKRVETKLQELEASILDTSSSGSRSVVDVDGASGDVNFSTRTRGASSSTKTAGEFTDFLKDGMVAPVSFWVGHPQPGNEVDLLQYRGFQPERELFVPPFPLARPGHLGKKIVMDPSLFNQQQKDAFDKGWDTHRFNQYASDLIGPRREIPDCRPHQCRKKVYPSKLPTASVVICFHNEAFSALTRSIHTVIDRSPEHLIHEVILVDDGSDQEHLKKPLEVYLAQLPKLRLIRAARVGLIRARLVGAAVASGDVLIFLDSHIEATPHWLEPLLGPIAQSRTTVICPTIDTIDAQTLAYNTEILATSSTQVGGFDWALTFNWHFLPSSDHPAEATDPLKSPTMAGGLFAIDREYFDYLGAYDEGMDIWGAENLEISFRIWMCGGQLVISPCSRVGHIFRKSSAYKWRPGKDVLKINNIRLAEVWLDEYKLLYEERIGHTLGEFGSISERLELRKRLQCHSFKWYLHTVYPSLFVPSEAVARGAIRNQGDSTWCIDAPSPKEGEHPPVILYSCHGQGGNQLFYLSQGNEIRRDEQCFDSAGMLELTLYGCHSQRGNQQFVLRDDGSIYHPAHDKCIDLGLEVKKPLLVSCNGEATQKWAFQSSA</sequence>
<dbReference type="PANTHER" id="PTHR11675:SF131">
    <property type="entry name" value="POLYPEPTIDE N-ACETYLGALACTOSAMINYLTRANSFERASE 9-RELATED"/>
    <property type="match status" value="1"/>
</dbReference>
<dbReference type="InterPro" id="IPR045885">
    <property type="entry name" value="GalNAc-T"/>
</dbReference>
<evidence type="ECO:0000256" key="6">
    <source>
        <dbReference type="ARBA" id="ARBA00022968"/>
    </source>
</evidence>
<dbReference type="Gene3D" id="2.80.10.50">
    <property type="match status" value="1"/>
</dbReference>
<evidence type="ECO:0000256" key="8">
    <source>
        <dbReference type="ARBA" id="ARBA00023034"/>
    </source>
</evidence>
<dbReference type="SUPFAM" id="SSF53448">
    <property type="entry name" value="Nucleotide-diphospho-sugar transferases"/>
    <property type="match status" value="1"/>
</dbReference>
<keyword evidence="9 13" id="KW-0472">Membrane</keyword>
<comment type="subcellular location">
    <subcellularLocation>
        <location evidence="2">Golgi apparatus membrane</location>
        <topology evidence="2">Single-pass type II membrane protein</topology>
    </subcellularLocation>
</comment>
<evidence type="ECO:0000256" key="13">
    <source>
        <dbReference type="SAM" id="Phobius"/>
    </source>
</evidence>
<evidence type="ECO:0000313" key="15">
    <source>
        <dbReference type="EMBL" id="CAD8841101.1"/>
    </source>
</evidence>
<dbReference type="SMART" id="SM00458">
    <property type="entry name" value="RICIN"/>
    <property type="match status" value="1"/>
</dbReference>
<evidence type="ECO:0000256" key="9">
    <source>
        <dbReference type="ARBA" id="ARBA00023136"/>
    </source>
</evidence>
<evidence type="ECO:0000256" key="3">
    <source>
        <dbReference type="ARBA" id="ARBA00005680"/>
    </source>
</evidence>
<evidence type="ECO:0000256" key="1">
    <source>
        <dbReference type="ARBA" id="ARBA00001936"/>
    </source>
</evidence>
<dbReference type="InterPro" id="IPR001173">
    <property type="entry name" value="Glyco_trans_2-like"/>
</dbReference>
<dbReference type="GO" id="GO:0004653">
    <property type="term" value="F:polypeptide N-acetylgalactosaminyltransferase activity"/>
    <property type="evidence" value="ECO:0007669"/>
    <property type="project" value="TreeGrafter"/>
</dbReference>
<dbReference type="InterPro" id="IPR035992">
    <property type="entry name" value="Ricin_B-like_lectins"/>
</dbReference>
<proteinExistence type="inferred from homology"/>
<dbReference type="Gene3D" id="3.90.550.10">
    <property type="entry name" value="Spore Coat Polysaccharide Biosynthesis Protein SpsA, Chain A"/>
    <property type="match status" value="1"/>
</dbReference>
<keyword evidence="10" id="KW-1015">Disulfide bond</keyword>
<evidence type="ECO:0000256" key="12">
    <source>
        <dbReference type="ARBA" id="ARBA00023211"/>
    </source>
</evidence>
<evidence type="ECO:0000256" key="2">
    <source>
        <dbReference type="ARBA" id="ARBA00004323"/>
    </source>
</evidence>
<keyword evidence="5" id="KW-0430">Lectin</keyword>
<keyword evidence="6" id="KW-0735">Signal-anchor</keyword>
<evidence type="ECO:0000256" key="10">
    <source>
        <dbReference type="ARBA" id="ARBA00023157"/>
    </source>
</evidence>
<dbReference type="CDD" id="cd23462">
    <property type="entry name" value="beta-trefoil_Ricin_Pgant9-like"/>
    <property type="match status" value="1"/>
</dbReference>
<dbReference type="SUPFAM" id="SSF50370">
    <property type="entry name" value="Ricin B-like lectins"/>
    <property type="match status" value="1"/>
</dbReference>
<dbReference type="Pfam" id="PF00535">
    <property type="entry name" value="Glycos_transf_2"/>
    <property type="match status" value="1"/>
</dbReference>
<dbReference type="PROSITE" id="PS50231">
    <property type="entry name" value="RICIN_B_LECTIN"/>
    <property type="match status" value="1"/>
</dbReference>
<dbReference type="EMBL" id="HBFQ01022029">
    <property type="protein sequence ID" value="CAD8841101.1"/>
    <property type="molecule type" value="Transcribed_RNA"/>
</dbReference>
<keyword evidence="12" id="KW-0464">Manganese</keyword>
<dbReference type="FunFam" id="3.90.550.10:FF:000053">
    <property type="entry name" value="Polypeptide N-acetylgalactosaminyltransferase"/>
    <property type="match status" value="1"/>
</dbReference>
<evidence type="ECO:0000259" key="14">
    <source>
        <dbReference type="SMART" id="SM00458"/>
    </source>
</evidence>
<feature type="transmembrane region" description="Helical" evidence="13">
    <location>
        <begin position="59"/>
        <end position="80"/>
    </location>
</feature>
<dbReference type="PANTHER" id="PTHR11675">
    <property type="entry name" value="N-ACETYLGALACTOSAMINYLTRANSFERASE"/>
    <property type="match status" value="1"/>
</dbReference>
<evidence type="ECO:0000256" key="11">
    <source>
        <dbReference type="ARBA" id="ARBA00023180"/>
    </source>
</evidence>
<comment type="similarity">
    <text evidence="3">Belongs to the glycosyltransferase 2 family. GalNAc-T subfamily.</text>
</comment>
<accession>A0A7S1A324</accession>
<keyword evidence="4 13" id="KW-0812">Transmembrane</keyword>
<keyword evidence="7 13" id="KW-1133">Transmembrane helix</keyword>
<organism evidence="15">
    <name type="scientific">Noctiluca scintillans</name>
    <name type="common">Sea sparkle</name>
    <name type="synonym">Red tide dinoflagellate</name>
    <dbReference type="NCBI Taxonomy" id="2966"/>
    <lineage>
        <taxon>Eukaryota</taxon>
        <taxon>Sar</taxon>
        <taxon>Alveolata</taxon>
        <taxon>Dinophyceae</taxon>
        <taxon>Noctilucales</taxon>
        <taxon>Noctilucaceae</taxon>
        <taxon>Noctiluca</taxon>
    </lineage>
</organism>
<protein>
    <recommendedName>
        <fullName evidence="14">Ricin B lectin domain-containing protein</fullName>
    </recommendedName>
</protein>
<dbReference type="GO" id="GO:0000139">
    <property type="term" value="C:Golgi membrane"/>
    <property type="evidence" value="ECO:0007669"/>
    <property type="project" value="UniProtKB-SubCell"/>
</dbReference>